<dbReference type="FunCoup" id="A0A6P6XTS8">
    <property type="interactions" value="1753"/>
</dbReference>
<protein>
    <submittedName>
        <fullName evidence="5">General vesicular transport factor p115-like</fullName>
    </submittedName>
</protein>
<dbReference type="GO" id="GO:0012507">
    <property type="term" value="C:ER to Golgi transport vesicle membrane"/>
    <property type="evidence" value="ECO:0007669"/>
    <property type="project" value="TreeGrafter"/>
</dbReference>
<dbReference type="Gene3D" id="1.25.10.10">
    <property type="entry name" value="Leucine-rich Repeat Variant"/>
    <property type="match status" value="1"/>
</dbReference>
<dbReference type="Pfam" id="PF04869">
    <property type="entry name" value="Uso1_p115_head"/>
    <property type="match status" value="1"/>
</dbReference>
<dbReference type="KEGG" id="dpte:113790821"/>
<dbReference type="PANTHER" id="PTHR10013">
    <property type="entry name" value="GENERAL VESICULAR TRANSPORT FACTOR P115"/>
    <property type="match status" value="1"/>
</dbReference>
<dbReference type="CTD" id="31698"/>
<dbReference type="GO" id="GO:0045056">
    <property type="term" value="P:transcytosis"/>
    <property type="evidence" value="ECO:0007669"/>
    <property type="project" value="TreeGrafter"/>
</dbReference>
<dbReference type="InterPro" id="IPR041209">
    <property type="entry name" value="P115_Arm_rpt"/>
</dbReference>
<keyword evidence="4" id="KW-1185">Reference proteome</keyword>
<dbReference type="FunFam" id="1.25.10.10:FF:000394">
    <property type="entry name" value="general vesicular transport factor p115"/>
    <property type="match status" value="1"/>
</dbReference>
<gene>
    <name evidence="5" type="primary">LOC113790821</name>
</gene>
<dbReference type="InParanoid" id="A0A6P6XTS8"/>
<keyword evidence="2" id="KW-0333">Golgi apparatus</keyword>
<evidence type="ECO:0000256" key="1">
    <source>
        <dbReference type="ARBA" id="ARBA00004555"/>
    </source>
</evidence>
<dbReference type="GO" id="GO:0006888">
    <property type="term" value="P:endoplasmic reticulum to Golgi vesicle-mediated transport"/>
    <property type="evidence" value="ECO:0007669"/>
    <property type="project" value="TreeGrafter"/>
</dbReference>
<comment type="subcellular location">
    <subcellularLocation>
        <location evidence="1">Golgi apparatus</location>
    </subcellularLocation>
</comment>
<name>A0A6P6XTS8_DERPT</name>
<dbReference type="OMA" id="WLWEDPK"/>
<dbReference type="GO" id="GO:0048280">
    <property type="term" value="P:vesicle fusion with Golgi apparatus"/>
    <property type="evidence" value="ECO:0007669"/>
    <property type="project" value="InterPro"/>
</dbReference>
<dbReference type="Proteomes" id="UP000515146">
    <property type="component" value="Unplaced"/>
</dbReference>
<accession>A0A6P6XTS8</accession>
<dbReference type="Pfam" id="PF18770">
    <property type="entry name" value="Arm_vescicular"/>
    <property type="match status" value="1"/>
</dbReference>
<dbReference type="InterPro" id="IPR011989">
    <property type="entry name" value="ARM-like"/>
</dbReference>
<dbReference type="SUPFAM" id="SSF48371">
    <property type="entry name" value="ARM repeat"/>
    <property type="match status" value="2"/>
</dbReference>
<dbReference type="GO" id="GO:0005783">
    <property type="term" value="C:endoplasmic reticulum"/>
    <property type="evidence" value="ECO:0007669"/>
    <property type="project" value="TreeGrafter"/>
</dbReference>
<proteinExistence type="predicted"/>
<dbReference type="GO" id="GO:0048211">
    <property type="term" value="P:Golgi vesicle docking"/>
    <property type="evidence" value="ECO:0007669"/>
    <property type="project" value="TreeGrafter"/>
</dbReference>
<reference evidence="5" key="1">
    <citation type="submission" date="2025-08" db="UniProtKB">
        <authorList>
            <consortium name="RefSeq"/>
        </authorList>
    </citation>
    <scope>IDENTIFICATION</scope>
    <source>
        <strain evidence="5">Airmid</strain>
    </source>
</reference>
<dbReference type="GO" id="GO:0005795">
    <property type="term" value="C:Golgi stack"/>
    <property type="evidence" value="ECO:0007669"/>
    <property type="project" value="TreeGrafter"/>
</dbReference>
<dbReference type="OrthoDB" id="198977at2759"/>
<keyword evidence="3" id="KW-0175">Coiled coil</keyword>
<dbReference type="InterPro" id="IPR024095">
    <property type="entry name" value="Vesicle_P115"/>
</dbReference>
<dbReference type="GO" id="GO:0006886">
    <property type="term" value="P:intracellular protein transport"/>
    <property type="evidence" value="ECO:0007669"/>
    <property type="project" value="InterPro"/>
</dbReference>
<organism evidence="4 5">
    <name type="scientific">Dermatophagoides pteronyssinus</name>
    <name type="common">European house dust mite</name>
    <dbReference type="NCBI Taxonomy" id="6956"/>
    <lineage>
        <taxon>Eukaryota</taxon>
        <taxon>Metazoa</taxon>
        <taxon>Ecdysozoa</taxon>
        <taxon>Arthropoda</taxon>
        <taxon>Chelicerata</taxon>
        <taxon>Arachnida</taxon>
        <taxon>Acari</taxon>
        <taxon>Acariformes</taxon>
        <taxon>Sarcoptiformes</taxon>
        <taxon>Astigmata</taxon>
        <taxon>Psoroptidia</taxon>
        <taxon>Analgoidea</taxon>
        <taxon>Pyroglyphidae</taxon>
        <taxon>Dermatophagoidinae</taxon>
        <taxon>Dermatophagoides</taxon>
    </lineage>
</organism>
<evidence type="ECO:0000313" key="4">
    <source>
        <dbReference type="Proteomes" id="UP000515146"/>
    </source>
</evidence>
<dbReference type="PANTHER" id="PTHR10013:SF0">
    <property type="entry name" value="GENERAL VESICULAR TRANSPORT FACTOR P115"/>
    <property type="match status" value="1"/>
</dbReference>
<evidence type="ECO:0000313" key="5">
    <source>
        <dbReference type="RefSeq" id="XP_027196328.1"/>
    </source>
</evidence>
<dbReference type="RefSeq" id="XP_027196328.1">
    <property type="nucleotide sequence ID" value="XM_027340527.1"/>
</dbReference>
<evidence type="ECO:0000256" key="2">
    <source>
        <dbReference type="ARBA" id="ARBA00023034"/>
    </source>
</evidence>
<dbReference type="InterPro" id="IPR006953">
    <property type="entry name" value="Vesicle_Uso1_P115_head"/>
</dbReference>
<sequence>MEYIKSGWKTVVGVPSNSVLDDQPNVAETVERLVERVETSTLLEDRRDACRALKSLSKTYRLEVGAKAMDALLFVLQNDSNDIDIVAFSLETLINIIGNEEDNIHSSDSPTNSQDLSTQFTEIFIKRKENVQLVLDLLGEFDFKIRWPTIKLLYSLLRNKLRECQDCILTHPMGISRMMDLLSDPREVIRNDALLLLVDLTKNNTNIQKIVAFENAFDRILDIITSEGYSDGGIIVEDCLSILLNLLKTNTSNQNFFKEGSYINRLLPFFDFSFDTNWNTQKINNLLLMFKVIRSLVSPKNPQQVTSSCQKVMNQNEVLQKLCAILMSNGIPAEILTETINCVAEVIRGNQQNQDYFSRVNAPIEPPKPVIVILLMSMINEKQPFELRCAVLYCFQCFLYKNDLGQAQIVETLLPTTSEITNFDVSAGQLLCSGFFSYDHLSNWFVAISLSYALLDNVTQKEQLLRVQLATDQNSPPTSLLAYCSSLLQQGGHYQRRVSLLMLLSTWLANSSVAVANFVSISTNVPYLTSQVGLIESDDVELIVQSLCAFLLGICLCYNDNSVPSFTKDNLCQLITNRIGREIFIDKLSLISKNEKFSQAIQKPQIAYQKASDVLFDYEFCNLFRKQEPVILNIIQPNTNDSNQNPESTLSNDDHKLSIKYKELIRQQDEQLTSLKKQSLELKAENEFLKQQLNEQHSIIQQLRDQLALLKAQRTMYDPMAAVTSSTSLQYPSPIVSSAEISSTSFASNVAISGSNATNSSNQAFNNQQNNDSYSNQATIGITESGYLSGQTNYSQFNNNDDNNYQSSNDNVHHQMANLHIESGSNENAGTSINPVDNQQIDYLMNENRRLLSIIDQYKCWEQNYYAYYNHQQQQQAISSESLSTQVNVSDSDISRHVSEADRPPTTTNELSDNNVHIVELDKLRTELESIRKEQEALISLLGDQNLKLQYYEKEFQNRGLESVLNDKATNDNKSLESNQIQKQPSSNTLESTNLNYQQSIMQPVYENMMNELKIPSSSSSLPTTNSSNMINEKPVSTTTTSIAVVTATSSSSSSMNDNPIQQNLQTSNAAPAPTISLLPMQENHYSLYSHPPQYHHYMHHQQQQQMNQYPLINSTPAITTATVTVSTQQQQQQSQLYQHSNPEMHS</sequence>
<dbReference type="InterPro" id="IPR016024">
    <property type="entry name" value="ARM-type_fold"/>
</dbReference>
<dbReference type="AlphaFoldDB" id="A0A6P6XTS8"/>
<evidence type="ECO:0000256" key="3">
    <source>
        <dbReference type="ARBA" id="ARBA00023054"/>
    </source>
</evidence>
<dbReference type="GO" id="GO:0000139">
    <property type="term" value="C:Golgi membrane"/>
    <property type="evidence" value="ECO:0007669"/>
    <property type="project" value="InterPro"/>
</dbReference>